<comment type="caution">
    <text evidence="1">The sequence shown here is derived from an EMBL/GenBank/DDBJ whole genome shotgun (WGS) entry which is preliminary data.</text>
</comment>
<proteinExistence type="predicted"/>
<dbReference type="EMBL" id="SLUP01000009">
    <property type="protein sequence ID" value="TCL63501.1"/>
    <property type="molecule type" value="Genomic_DNA"/>
</dbReference>
<sequence>MGVLTLYIKDTDLVTLKQHLLNTGLTLKIHYIDIQYINN</sequence>
<keyword evidence="2" id="KW-1185">Reference proteome</keyword>
<dbReference type="Proteomes" id="UP000295455">
    <property type="component" value="Unassembled WGS sequence"/>
</dbReference>
<protein>
    <submittedName>
        <fullName evidence="1">Uncharacterized protein</fullName>
    </submittedName>
</protein>
<accession>A0A4R1RCD2</accession>
<dbReference type="AlphaFoldDB" id="A0A4R1RCD2"/>
<gene>
    <name evidence="1" type="ORF">EV196_109127</name>
</gene>
<reference evidence="1 2" key="1">
    <citation type="submission" date="2019-03" db="EMBL/GenBank/DDBJ databases">
        <title>Genomic Encyclopedia of Type Strains, Phase IV (KMG-IV): sequencing the most valuable type-strain genomes for metagenomic binning, comparative biology and taxonomic classification.</title>
        <authorList>
            <person name="Goeker M."/>
        </authorList>
    </citation>
    <scope>NUCLEOTIDE SEQUENCE [LARGE SCALE GENOMIC DNA]</scope>
    <source>
        <strain evidence="1 2">DSM 18792</strain>
    </source>
</reference>
<evidence type="ECO:0000313" key="1">
    <source>
        <dbReference type="EMBL" id="TCL63501.1"/>
    </source>
</evidence>
<organism evidence="1 2">
    <name type="scientific">Mariniflexile fucanivorans</name>
    <dbReference type="NCBI Taxonomy" id="264023"/>
    <lineage>
        <taxon>Bacteria</taxon>
        <taxon>Pseudomonadati</taxon>
        <taxon>Bacteroidota</taxon>
        <taxon>Flavobacteriia</taxon>
        <taxon>Flavobacteriales</taxon>
        <taxon>Flavobacteriaceae</taxon>
        <taxon>Mariniflexile</taxon>
    </lineage>
</organism>
<name>A0A4R1RCD2_9FLAO</name>
<evidence type="ECO:0000313" key="2">
    <source>
        <dbReference type="Proteomes" id="UP000295455"/>
    </source>
</evidence>